<evidence type="ECO:0000313" key="7">
    <source>
        <dbReference type="Proteomes" id="UP000196778"/>
    </source>
</evidence>
<dbReference type="CDD" id="cd05930">
    <property type="entry name" value="A_NRPS"/>
    <property type="match status" value="1"/>
</dbReference>
<dbReference type="Pfam" id="PF00501">
    <property type="entry name" value="AMP-binding"/>
    <property type="match status" value="1"/>
</dbReference>
<feature type="compositionally biased region" description="Low complexity" evidence="4">
    <location>
        <begin position="1189"/>
        <end position="1206"/>
    </location>
</feature>
<dbReference type="GO" id="GO:0044550">
    <property type="term" value="P:secondary metabolite biosynthetic process"/>
    <property type="evidence" value="ECO:0007669"/>
    <property type="project" value="TreeGrafter"/>
</dbReference>
<dbReference type="Gene3D" id="3.30.300.30">
    <property type="match status" value="1"/>
</dbReference>
<evidence type="ECO:0000256" key="1">
    <source>
        <dbReference type="ARBA" id="ARBA00001957"/>
    </source>
</evidence>
<dbReference type="InterPro" id="IPR000873">
    <property type="entry name" value="AMP-dep_synth/lig_dom"/>
</dbReference>
<evidence type="ECO:0000256" key="3">
    <source>
        <dbReference type="ARBA" id="ARBA00022553"/>
    </source>
</evidence>
<dbReference type="Gene3D" id="3.30.559.10">
    <property type="entry name" value="Chloramphenicol acetyltransferase-like domain"/>
    <property type="match status" value="1"/>
</dbReference>
<comment type="cofactor">
    <cofactor evidence="1">
        <name>pantetheine 4'-phosphate</name>
        <dbReference type="ChEBI" id="CHEBI:47942"/>
    </cofactor>
</comment>
<evidence type="ECO:0000256" key="4">
    <source>
        <dbReference type="SAM" id="MobiDB-lite"/>
    </source>
</evidence>
<dbReference type="InterPro" id="IPR023213">
    <property type="entry name" value="CAT-like_dom_sf"/>
</dbReference>
<dbReference type="InterPro" id="IPR020845">
    <property type="entry name" value="AMP-binding_CS"/>
</dbReference>
<dbReference type="PROSITE" id="PS00455">
    <property type="entry name" value="AMP_BINDING"/>
    <property type="match status" value="1"/>
</dbReference>
<reference evidence="7" key="1">
    <citation type="submission" date="2017-02" db="EMBL/GenBank/DDBJ databases">
        <authorList>
            <person name="Dridi B."/>
        </authorList>
    </citation>
    <scope>NUCLEOTIDE SEQUENCE [LARGE SCALE GENOMIC DNA]</scope>
    <source>
        <strain evidence="7">EB411</strain>
    </source>
</reference>
<dbReference type="OrthoDB" id="2472181at2"/>
<dbReference type="Gene3D" id="3.40.50.1820">
    <property type="entry name" value="alpha/beta hydrolase"/>
    <property type="match status" value="1"/>
</dbReference>
<dbReference type="InterPro" id="IPR036736">
    <property type="entry name" value="ACP-like_sf"/>
</dbReference>
<dbReference type="Gene3D" id="3.30.559.30">
    <property type="entry name" value="Nonribosomal peptide synthetase, condensation domain"/>
    <property type="match status" value="1"/>
</dbReference>
<dbReference type="GO" id="GO:0005829">
    <property type="term" value="C:cytosol"/>
    <property type="evidence" value="ECO:0007669"/>
    <property type="project" value="TreeGrafter"/>
</dbReference>
<dbReference type="GO" id="GO:0003824">
    <property type="term" value="F:catalytic activity"/>
    <property type="evidence" value="ECO:0007669"/>
    <property type="project" value="InterPro"/>
</dbReference>
<keyword evidence="2" id="KW-0596">Phosphopantetheine</keyword>
<dbReference type="PANTHER" id="PTHR45527:SF1">
    <property type="entry name" value="FATTY ACID SYNTHASE"/>
    <property type="match status" value="1"/>
</dbReference>
<evidence type="ECO:0000259" key="5">
    <source>
        <dbReference type="PROSITE" id="PS50075"/>
    </source>
</evidence>
<sequence>MTTTPAVQLWPLAPLQEGLLFHALGDDSALDVYTMQSSYRFTPAPGSDVVARACAALLERHEVLRAGFTTAVAERPVQFVPATVRLPLVVEDLRGLRPDEVEPALDRIQRRERQTRFVMDRPPLIRFVDVRLPERDGAPSSMLVVTNHHILFDGWSDALLVTELLAHLAAGGRDETLPPPPSFRDYLGWLGARDTEAAARSWRTAMDGVRGGTLVAESASSDTVLPGVVERDLGPRLTAAVDALARRCAVSVSTVYSTAWGLVLRALTGSDDVLFGTTVSGRPAELPGVERMVGLFLNTVPQRVRVLPHRSVAELLVESQRMQAAVLDAHHVGLGAIQQAVGVGPLFDTLYVMRNTPEDDEGLDALSAATGLTELEGGDATHYPLTAIVHPGRDTRLTLSYREDAFSAADAERIVAALGRTLAAMTDDHKAPVGSIRAWPEPVADVRRGSGTLGPESLGPESLIALLERSARAHPDRIALIDADGPLSYAQLWTGIVDTATALGDAGVSAGQLVGIDLPRGSATVVAILGVLARGAAYVPVDQSHPAAHRAALLSGAGVRCVLAAGDAADASVPVVAVPAAAEVTAPPSATTADELHPGYRHDDLAYVIHTSGSTGAPKAVQIAHAGLVNMLDNHRRRIFEPAGADPSTPFTVAHAVSFAFDMSWEELLWLVDGHTVLVLDEDTRHDPALMVAALEHHRVDVVNVTPSLGQVLVEAGLLRGHSPRLVLLGGEAVTSGLWETLRDAPGVVGYNLYGPTEYTINTLGGGTEDSPTPIVGRPIDRTEVHVLDSSLHPVAVGVPGELWVTGIGLAHGYRGRPGLTAERFVACPFGPEGARMYRTGDVVVQRPNGQLDFVGRGDDQVKIRGHRVEPGQVQALVARSALVASCAVVARTAPSGGSVLVAYVVPSATDPGDPGDPGAGELADRLRSELRAQVPEHLVPSAVVTLDALPLTVNSKLDVRALPEPELGTGARVPARTPLEQQLCDAFASALGVDEVGAEDDLFALGGHSLTAMRAASLATASTGRRVSVGAVMAAATPRALAGRVGTAADPHAVLLPLGTGGAGGRPGRAHRSGAAAAMPTVFVHGALGLGWSFSTLAARLPGAPAAWALQSPGLSGWPDGVPATAAQLVGPLAAAVDEGTRHARGDGGLRLVGWSFGAHLLGHLEAALADRGVFVTSAVLLDPGPPSTAEAAAAPDAGGTSDTALTDGQRHEPAAEQEALAFLVRASGSEPPEWLTPPYRRREVLAHLAEGAGVFATFSEQELEAMLDCFAVNSRLLAGLPARPPRAETALVSATIGTTTAELDLAERGWSGLAASVGSTLRTLRLDVDHDSFTTPSGAEQLMRLLAHEDADTAGDAPRSSPAPTPPHDKTTTTTTTTTTTGES</sequence>
<keyword evidence="7" id="KW-1185">Reference proteome</keyword>
<dbReference type="GO" id="GO:0008610">
    <property type="term" value="P:lipid biosynthetic process"/>
    <property type="evidence" value="ECO:0007669"/>
    <property type="project" value="UniProtKB-ARBA"/>
</dbReference>
<dbReference type="InterPro" id="IPR045851">
    <property type="entry name" value="AMP-bd_C_sf"/>
</dbReference>
<dbReference type="Gene3D" id="2.30.38.10">
    <property type="entry name" value="Luciferase, Domain 3"/>
    <property type="match status" value="1"/>
</dbReference>
<keyword evidence="3" id="KW-0597">Phosphoprotein</keyword>
<dbReference type="GO" id="GO:0031177">
    <property type="term" value="F:phosphopantetheine binding"/>
    <property type="evidence" value="ECO:0007669"/>
    <property type="project" value="TreeGrafter"/>
</dbReference>
<dbReference type="SUPFAM" id="SSF53474">
    <property type="entry name" value="alpha/beta-Hydrolases"/>
    <property type="match status" value="1"/>
</dbReference>
<accession>A0A1R4ICK6</accession>
<dbReference type="GO" id="GO:0043041">
    <property type="term" value="P:amino acid activation for nonribosomal peptide biosynthetic process"/>
    <property type="evidence" value="ECO:0007669"/>
    <property type="project" value="TreeGrafter"/>
</dbReference>
<dbReference type="InterPro" id="IPR029058">
    <property type="entry name" value="AB_hydrolase_fold"/>
</dbReference>
<name>A0A1R4ICK6_9MICO</name>
<dbReference type="InterPro" id="IPR025110">
    <property type="entry name" value="AMP-bd_C"/>
</dbReference>
<dbReference type="SUPFAM" id="SSF52777">
    <property type="entry name" value="CoA-dependent acyltransferases"/>
    <property type="match status" value="2"/>
</dbReference>
<dbReference type="PROSITE" id="PS00012">
    <property type="entry name" value="PHOSPHOPANTETHEINE"/>
    <property type="match status" value="1"/>
</dbReference>
<proteinExistence type="predicted"/>
<dbReference type="InterPro" id="IPR001242">
    <property type="entry name" value="Condensation_dom"/>
</dbReference>
<dbReference type="SUPFAM" id="SSF47336">
    <property type="entry name" value="ACP-like"/>
    <property type="match status" value="1"/>
</dbReference>
<feature type="domain" description="Carrier" evidence="5">
    <location>
        <begin position="975"/>
        <end position="1050"/>
    </location>
</feature>
<dbReference type="PANTHER" id="PTHR45527">
    <property type="entry name" value="NONRIBOSOMAL PEPTIDE SYNTHETASE"/>
    <property type="match status" value="1"/>
</dbReference>
<dbReference type="InterPro" id="IPR010071">
    <property type="entry name" value="AA_adenyl_dom"/>
</dbReference>
<dbReference type="Pfam" id="PF00975">
    <property type="entry name" value="Thioesterase"/>
    <property type="match status" value="1"/>
</dbReference>
<feature type="region of interest" description="Disordered" evidence="4">
    <location>
        <begin position="1188"/>
        <end position="1213"/>
    </location>
</feature>
<dbReference type="Pfam" id="PF00668">
    <property type="entry name" value="Condensation"/>
    <property type="match status" value="1"/>
</dbReference>
<dbReference type="EMBL" id="FUKR01000006">
    <property type="protein sequence ID" value="SJN17469.1"/>
    <property type="molecule type" value="Genomic_DNA"/>
</dbReference>
<dbReference type="InterPro" id="IPR006162">
    <property type="entry name" value="Ppantetheine_attach_site"/>
</dbReference>
<dbReference type="NCBIfam" id="TIGR01733">
    <property type="entry name" value="AA-adenyl-dom"/>
    <property type="match status" value="1"/>
</dbReference>
<protein>
    <submittedName>
        <fullName evidence="6">Siderophore biosynthesis non-ribosomal peptide synthetase modules</fullName>
    </submittedName>
</protein>
<dbReference type="Proteomes" id="UP000196778">
    <property type="component" value="Unassembled WGS sequence"/>
</dbReference>
<gene>
    <name evidence="6" type="ORF">FM119_00975</name>
</gene>
<organism evidence="6 7">
    <name type="scientific">Mycetocola reblochoni REB411</name>
    <dbReference type="NCBI Taxonomy" id="1255698"/>
    <lineage>
        <taxon>Bacteria</taxon>
        <taxon>Bacillati</taxon>
        <taxon>Actinomycetota</taxon>
        <taxon>Actinomycetes</taxon>
        <taxon>Micrococcales</taxon>
        <taxon>Microbacteriaceae</taxon>
        <taxon>Mycetocola</taxon>
    </lineage>
</organism>
<dbReference type="SUPFAM" id="SSF56801">
    <property type="entry name" value="Acetyl-CoA synthetase-like"/>
    <property type="match status" value="1"/>
</dbReference>
<feature type="region of interest" description="Disordered" evidence="4">
    <location>
        <begin position="1350"/>
        <end position="1386"/>
    </location>
</feature>
<dbReference type="Pfam" id="PF00550">
    <property type="entry name" value="PP-binding"/>
    <property type="match status" value="1"/>
</dbReference>
<dbReference type="RefSeq" id="WP_087135828.1">
    <property type="nucleotide sequence ID" value="NZ_FUKR01000006.1"/>
</dbReference>
<dbReference type="InterPro" id="IPR009081">
    <property type="entry name" value="PP-bd_ACP"/>
</dbReference>
<dbReference type="InterPro" id="IPR001031">
    <property type="entry name" value="Thioesterase"/>
</dbReference>
<dbReference type="Gene3D" id="3.40.50.980">
    <property type="match status" value="2"/>
</dbReference>
<evidence type="ECO:0000256" key="2">
    <source>
        <dbReference type="ARBA" id="ARBA00022450"/>
    </source>
</evidence>
<dbReference type="Pfam" id="PF13193">
    <property type="entry name" value="AMP-binding_C"/>
    <property type="match status" value="1"/>
</dbReference>
<evidence type="ECO:0000313" key="6">
    <source>
        <dbReference type="EMBL" id="SJN17469.1"/>
    </source>
</evidence>
<dbReference type="PROSITE" id="PS50075">
    <property type="entry name" value="CARRIER"/>
    <property type="match status" value="1"/>
</dbReference>
<feature type="compositionally biased region" description="Low complexity" evidence="4">
    <location>
        <begin position="1374"/>
        <end position="1386"/>
    </location>
</feature>
<dbReference type="Gene3D" id="1.10.1200.10">
    <property type="entry name" value="ACP-like"/>
    <property type="match status" value="1"/>
</dbReference>